<evidence type="ECO:0000256" key="1">
    <source>
        <dbReference type="SAM" id="Phobius"/>
    </source>
</evidence>
<dbReference type="HOGENOM" id="CLU_3050775_0_0_1"/>
<name>E5A7I9_LEPMJ</name>
<dbReference type="EMBL" id="FP929136">
    <property type="protein sequence ID" value="CBX99584.1"/>
    <property type="molecule type" value="Genomic_DNA"/>
</dbReference>
<keyword evidence="1" id="KW-0472">Membrane</keyword>
<accession>E5A7I9</accession>
<proteinExistence type="predicted"/>
<dbReference type="AlphaFoldDB" id="E5A7I9"/>
<organism evidence="2 3">
    <name type="scientific">Leptosphaeria maculans (strain JN3 / isolate v23.1.3 / race Av1-4-5-6-7-8)</name>
    <name type="common">Blackleg fungus</name>
    <name type="synonym">Phoma lingam</name>
    <dbReference type="NCBI Taxonomy" id="985895"/>
    <lineage>
        <taxon>Eukaryota</taxon>
        <taxon>Fungi</taxon>
        <taxon>Dikarya</taxon>
        <taxon>Ascomycota</taxon>
        <taxon>Pezizomycotina</taxon>
        <taxon>Dothideomycetes</taxon>
        <taxon>Pleosporomycetidae</taxon>
        <taxon>Pleosporales</taxon>
        <taxon>Pleosporineae</taxon>
        <taxon>Leptosphaeriaceae</taxon>
        <taxon>Plenodomus</taxon>
        <taxon>Plenodomus lingam/Leptosphaeria maculans species complex</taxon>
    </lineage>
</organism>
<reference evidence="3" key="1">
    <citation type="journal article" date="2011" name="Nat. Commun.">
        <title>Effector diversification within compartments of the Leptosphaeria maculans genome affected by Repeat-Induced Point mutations.</title>
        <authorList>
            <person name="Rouxel T."/>
            <person name="Grandaubert J."/>
            <person name="Hane J.K."/>
            <person name="Hoede C."/>
            <person name="van de Wouw A.P."/>
            <person name="Couloux A."/>
            <person name="Dominguez V."/>
            <person name="Anthouard V."/>
            <person name="Bally P."/>
            <person name="Bourras S."/>
            <person name="Cozijnsen A.J."/>
            <person name="Ciuffetti L.M."/>
            <person name="Degrave A."/>
            <person name="Dilmaghani A."/>
            <person name="Duret L."/>
            <person name="Fudal I."/>
            <person name="Goodwin S.B."/>
            <person name="Gout L."/>
            <person name="Glaser N."/>
            <person name="Linglin J."/>
            <person name="Kema G.H.J."/>
            <person name="Lapalu N."/>
            <person name="Lawrence C.B."/>
            <person name="May K."/>
            <person name="Meyer M."/>
            <person name="Ollivier B."/>
            <person name="Poulain J."/>
            <person name="Schoch C.L."/>
            <person name="Simon A."/>
            <person name="Spatafora J.W."/>
            <person name="Stachowiak A."/>
            <person name="Turgeon B.G."/>
            <person name="Tyler B.M."/>
            <person name="Vincent D."/>
            <person name="Weissenbach J."/>
            <person name="Amselem J."/>
            <person name="Quesneville H."/>
            <person name="Oliver R.P."/>
            <person name="Wincker P."/>
            <person name="Balesdent M.-H."/>
            <person name="Howlett B.J."/>
        </authorList>
    </citation>
    <scope>NUCLEOTIDE SEQUENCE [LARGE SCALE GENOMIC DNA]</scope>
    <source>
        <strain evidence="3">JN3 / isolate v23.1.3 / race Av1-4-5-6-7-8</strain>
    </source>
</reference>
<keyword evidence="3" id="KW-1185">Reference proteome</keyword>
<keyword evidence="1" id="KW-1133">Transmembrane helix</keyword>
<gene>
    <name evidence="2" type="ORF">LEMA_uP088230.1</name>
</gene>
<feature type="transmembrane region" description="Helical" evidence="1">
    <location>
        <begin position="29"/>
        <end position="52"/>
    </location>
</feature>
<dbReference type="Proteomes" id="UP000002668">
    <property type="component" value="Genome"/>
</dbReference>
<sequence>MSVVGGELVRRGSCICSCVVGFGIWSRVWAVAVAVGVAFALVLYMGWISAGLPS</sequence>
<evidence type="ECO:0000313" key="2">
    <source>
        <dbReference type="EMBL" id="CBX99584.1"/>
    </source>
</evidence>
<dbReference type="InParanoid" id="E5A7I9"/>
<dbReference type="VEuPathDB" id="FungiDB:LEMA_uP088230.1"/>
<protein>
    <submittedName>
        <fullName evidence="2">Uncharacterized protein</fullName>
    </submittedName>
</protein>
<keyword evidence="1" id="KW-0812">Transmembrane</keyword>
<evidence type="ECO:0000313" key="3">
    <source>
        <dbReference type="Proteomes" id="UP000002668"/>
    </source>
</evidence>